<evidence type="ECO:0000313" key="2">
    <source>
        <dbReference type="EMBL" id="BEI94661.1"/>
    </source>
</evidence>
<accession>A0AA48LA48</accession>
<gene>
    <name evidence="2" type="ORF">CcaverHIS019_0702420</name>
</gene>
<evidence type="ECO:0000256" key="1">
    <source>
        <dbReference type="SAM" id="MobiDB-lite"/>
    </source>
</evidence>
<evidence type="ECO:0000313" key="3">
    <source>
        <dbReference type="Proteomes" id="UP001233271"/>
    </source>
</evidence>
<dbReference type="KEGG" id="ccac:CcaHIS019_0702420"/>
<feature type="region of interest" description="Disordered" evidence="1">
    <location>
        <begin position="297"/>
        <end position="346"/>
    </location>
</feature>
<dbReference type="RefSeq" id="XP_060459926.1">
    <property type="nucleotide sequence ID" value="XM_060603653.1"/>
</dbReference>
<name>A0AA48LA48_9TREE</name>
<keyword evidence="3" id="KW-1185">Reference proteome</keyword>
<dbReference type="GeneID" id="85498531"/>
<organism evidence="2 3">
    <name type="scientific">Cutaneotrichosporon cavernicola</name>
    <dbReference type="NCBI Taxonomy" id="279322"/>
    <lineage>
        <taxon>Eukaryota</taxon>
        <taxon>Fungi</taxon>
        <taxon>Dikarya</taxon>
        <taxon>Basidiomycota</taxon>
        <taxon>Agaricomycotina</taxon>
        <taxon>Tremellomycetes</taxon>
        <taxon>Trichosporonales</taxon>
        <taxon>Trichosporonaceae</taxon>
        <taxon>Cutaneotrichosporon</taxon>
    </lineage>
</organism>
<feature type="compositionally biased region" description="Acidic residues" evidence="1">
    <location>
        <begin position="1"/>
        <end position="18"/>
    </location>
</feature>
<feature type="compositionally biased region" description="Polar residues" evidence="1">
    <location>
        <begin position="367"/>
        <end position="378"/>
    </location>
</feature>
<dbReference type="Proteomes" id="UP001233271">
    <property type="component" value="Chromosome 7b"/>
</dbReference>
<dbReference type="EMBL" id="AP028219">
    <property type="protein sequence ID" value="BEI94661.1"/>
    <property type="molecule type" value="Genomic_DNA"/>
</dbReference>
<feature type="compositionally biased region" description="Basic and acidic residues" evidence="1">
    <location>
        <begin position="189"/>
        <end position="207"/>
    </location>
</feature>
<feature type="region of interest" description="Disordered" evidence="1">
    <location>
        <begin position="131"/>
        <end position="285"/>
    </location>
</feature>
<protein>
    <submittedName>
        <fullName evidence="2">Uncharacterized protein</fullName>
    </submittedName>
</protein>
<feature type="region of interest" description="Disordered" evidence="1">
    <location>
        <begin position="1"/>
        <end position="32"/>
    </location>
</feature>
<sequence>MSDVDELDDFDSGPEPDDVCDRNYSPGSAQGSGNEAAAVVRHQCVKCLGGGGGCFPPPEGWAVAWGFKRDNRGGRGFWRFCVMFENWSAAKGMSENNLKDLGFDTDAYRMENPDREYARLVFGNHMRTDMLDPNPKRLSRFRGSAPTPSRLPVSPMTLRHRSGKRAQTSQAGGDAKRGKHRAVIEDSDDGARHDGRPSRQKDRHASHVSDSVIGDCDVDDNVIPQLPLNREVDRHENVAGHNGSWVRNATPGPSRLPGRDDQEVDGLVTSGQHEESDEQGNGPVEVTMNDHRRRLTAPQTQVSVKSPEEPASTSSVLPAAGSPSGPRLDLSPPPGPHVLDGAAVPPPASIPIAAQVDQPQLVPTAAPPQSLQQQNSPAEVNRPNAPVHARSIEPKVEPTDGNLAFPLQAVVGHRGVSDNDDDDGYFEITGIKPPPLPPPRIKVEPPSSTIGALPTPAASSSAATDPNVPPAAPVGRQPINRPIIRRQPHATPGPRPVTPGWKFGAGVNLVEEPVLDLVVSGTFASLYTTGRQPALYGPRCRGVDGSVVRGQVMVDVVRTKEVVADMEHVPIMAIHTVHRVAVNQYQVKLPVIAIGKSDVVVIYIRLDHWMPFHAQFYDPSAPNPSAQHSFQKDVDYHFVFTLDKSVKRPTTAPRCPPPSMVDHLLRTIVDNFRHGNVVKITLIGCEDWPRGWCGQVKPTETIRAYCTRMFTNFLQEARFHHFASLSWDAHELLRFITMAEYQRYWNRRQATFGALTKDFYRE</sequence>
<reference evidence="2" key="1">
    <citation type="journal article" date="2023" name="BMC Genomics">
        <title>Chromosome-level genome assemblies of Cutaneotrichosporon spp. (Trichosporonales, Basidiomycota) reveal imbalanced evolution between nucleotide sequences and chromosome synteny.</title>
        <authorList>
            <person name="Kobayashi Y."/>
            <person name="Kayamori A."/>
            <person name="Aoki K."/>
            <person name="Shiwa Y."/>
            <person name="Matsutani M."/>
            <person name="Fujita N."/>
            <person name="Sugita T."/>
            <person name="Iwasaki W."/>
            <person name="Tanaka N."/>
            <person name="Takashima M."/>
        </authorList>
    </citation>
    <scope>NUCLEOTIDE SEQUENCE</scope>
    <source>
        <strain evidence="2">HIS019</strain>
    </source>
</reference>
<feature type="region of interest" description="Disordered" evidence="1">
    <location>
        <begin position="445"/>
        <end position="477"/>
    </location>
</feature>
<dbReference type="AlphaFoldDB" id="A0AA48LA48"/>
<proteinExistence type="predicted"/>
<feature type="region of interest" description="Disordered" evidence="1">
    <location>
        <begin position="364"/>
        <end position="385"/>
    </location>
</feature>